<evidence type="ECO:0000313" key="3">
    <source>
        <dbReference type="Proteomes" id="UP000314294"/>
    </source>
</evidence>
<dbReference type="EMBL" id="SRLO01000779">
    <property type="protein sequence ID" value="TNN46654.1"/>
    <property type="molecule type" value="Genomic_DNA"/>
</dbReference>
<reference evidence="2 3" key="1">
    <citation type="submission" date="2019-03" db="EMBL/GenBank/DDBJ databases">
        <title>First draft genome of Liparis tanakae, snailfish: a comprehensive survey of snailfish specific genes.</title>
        <authorList>
            <person name="Kim W."/>
            <person name="Song I."/>
            <person name="Jeong J.-H."/>
            <person name="Kim D."/>
            <person name="Kim S."/>
            <person name="Ryu S."/>
            <person name="Song J.Y."/>
            <person name="Lee S.K."/>
        </authorList>
    </citation>
    <scope>NUCLEOTIDE SEQUENCE [LARGE SCALE GENOMIC DNA]</scope>
    <source>
        <tissue evidence="2">Muscle</tissue>
    </source>
</reference>
<keyword evidence="3" id="KW-1185">Reference proteome</keyword>
<comment type="caution">
    <text evidence="2">The sequence shown here is derived from an EMBL/GenBank/DDBJ whole genome shotgun (WGS) entry which is preliminary data.</text>
</comment>
<evidence type="ECO:0000256" key="1">
    <source>
        <dbReference type="SAM" id="MobiDB-lite"/>
    </source>
</evidence>
<gene>
    <name evidence="2" type="ORF">EYF80_043123</name>
</gene>
<organism evidence="2 3">
    <name type="scientific">Liparis tanakae</name>
    <name type="common">Tanaka's snailfish</name>
    <dbReference type="NCBI Taxonomy" id="230148"/>
    <lineage>
        <taxon>Eukaryota</taxon>
        <taxon>Metazoa</taxon>
        <taxon>Chordata</taxon>
        <taxon>Craniata</taxon>
        <taxon>Vertebrata</taxon>
        <taxon>Euteleostomi</taxon>
        <taxon>Actinopterygii</taxon>
        <taxon>Neopterygii</taxon>
        <taxon>Teleostei</taxon>
        <taxon>Neoteleostei</taxon>
        <taxon>Acanthomorphata</taxon>
        <taxon>Eupercaria</taxon>
        <taxon>Perciformes</taxon>
        <taxon>Cottioidei</taxon>
        <taxon>Cottales</taxon>
        <taxon>Liparidae</taxon>
        <taxon>Liparis</taxon>
    </lineage>
</organism>
<dbReference type="AlphaFoldDB" id="A0A4Z2G1D4"/>
<accession>A0A4Z2G1D4</accession>
<feature type="region of interest" description="Disordered" evidence="1">
    <location>
        <begin position="1"/>
        <end position="88"/>
    </location>
</feature>
<protein>
    <submittedName>
        <fullName evidence="2">Uncharacterized protein</fullName>
    </submittedName>
</protein>
<name>A0A4Z2G1D4_9TELE</name>
<dbReference type="Proteomes" id="UP000314294">
    <property type="component" value="Unassembled WGS sequence"/>
</dbReference>
<proteinExistence type="predicted"/>
<evidence type="ECO:0000313" key="2">
    <source>
        <dbReference type="EMBL" id="TNN46654.1"/>
    </source>
</evidence>
<sequence length="161" mass="17225">MAVSELTEAGGARIGLCAQSRDRNTDCGSLPWLAVKQPHPERKTNNTAEAGPARSPLTLRRSTKRFHRNPPEAPSVTTEAVPGAPPPSPLPWLLASSSRGSMMALLRLDGERTAALYMRGSDCTTTGMRCTWPPSLPPAPPCRLRGLDGGGATECRMCRYG</sequence>